<dbReference type="CDD" id="cd06445">
    <property type="entry name" value="ATase"/>
    <property type="match status" value="1"/>
</dbReference>
<dbReference type="EMBL" id="JAQNDL010000001">
    <property type="protein sequence ID" value="MDC0716834.1"/>
    <property type="molecule type" value="Genomic_DNA"/>
</dbReference>
<dbReference type="SUPFAM" id="SSF53155">
    <property type="entry name" value="Methylated DNA-protein cysteine methyltransferase domain"/>
    <property type="match status" value="1"/>
</dbReference>
<keyword evidence="6 8" id="KW-0234">DNA repair</keyword>
<dbReference type="InterPro" id="IPR014048">
    <property type="entry name" value="MethylDNA_cys_MeTrfase_DNA-bd"/>
</dbReference>
<proteinExistence type="inferred from homology"/>
<feature type="active site" description="Nucleophile; methyl group acceptor" evidence="8">
    <location>
        <position position="129"/>
    </location>
</feature>
<comment type="subcellular location">
    <subcellularLocation>
        <location evidence="8">Cytoplasm</location>
    </subcellularLocation>
</comment>
<dbReference type="InterPro" id="IPR023546">
    <property type="entry name" value="MGMT"/>
</dbReference>
<organism evidence="11 12">
    <name type="scientific">Nannocystis bainbridge</name>
    <dbReference type="NCBI Taxonomy" id="2995303"/>
    <lineage>
        <taxon>Bacteria</taxon>
        <taxon>Pseudomonadati</taxon>
        <taxon>Myxococcota</taxon>
        <taxon>Polyangia</taxon>
        <taxon>Nannocystales</taxon>
        <taxon>Nannocystaceae</taxon>
        <taxon>Nannocystis</taxon>
    </lineage>
</organism>
<dbReference type="HAMAP" id="MF_00772">
    <property type="entry name" value="OGT"/>
    <property type="match status" value="1"/>
</dbReference>
<evidence type="ECO:0000259" key="9">
    <source>
        <dbReference type="Pfam" id="PF01035"/>
    </source>
</evidence>
<accession>A0ABT5DT61</accession>
<evidence type="ECO:0000313" key="11">
    <source>
        <dbReference type="EMBL" id="MDC0716834.1"/>
    </source>
</evidence>
<dbReference type="InterPro" id="IPR036388">
    <property type="entry name" value="WH-like_DNA-bd_sf"/>
</dbReference>
<sequence>MTRLVQRSLSSPLGPLRLVASDLALVGIYFPDHHPTPAHAGEEAARHPVLDVAARELDEYFAGRRRGFTMVLDPRGTAFQRAVWQALADIGFGEQRTYADLARAIGNPRAVRAVGAANGRNPLSIVLPCHRVVGTGGALTGYAGGLAAKQWLLAHEAALAVIRSDGDAPHGDLLRQVST</sequence>
<evidence type="ECO:0000256" key="8">
    <source>
        <dbReference type="HAMAP-Rule" id="MF_00772"/>
    </source>
</evidence>
<comment type="catalytic activity">
    <reaction evidence="1 8">
        <text>a 4-O-methyl-thymidine in DNA + L-cysteinyl-[protein] = a thymidine in DNA + S-methyl-L-cysteinyl-[protein]</text>
        <dbReference type="Rhea" id="RHEA:53428"/>
        <dbReference type="Rhea" id="RHEA-COMP:10131"/>
        <dbReference type="Rhea" id="RHEA-COMP:10132"/>
        <dbReference type="Rhea" id="RHEA-COMP:13555"/>
        <dbReference type="Rhea" id="RHEA-COMP:13556"/>
        <dbReference type="ChEBI" id="CHEBI:29950"/>
        <dbReference type="ChEBI" id="CHEBI:82612"/>
        <dbReference type="ChEBI" id="CHEBI:137386"/>
        <dbReference type="ChEBI" id="CHEBI:137387"/>
        <dbReference type="EC" id="2.1.1.63"/>
    </reaction>
</comment>
<dbReference type="EC" id="2.1.1.63" evidence="8"/>
<dbReference type="RefSeq" id="WP_272085323.1">
    <property type="nucleotide sequence ID" value="NZ_JAQNDL010000001.1"/>
</dbReference>
<evidence type="ECO:0000256" key="4">
    <source>
        <dbReference type="ARBA" id="ARBA00022679"/>
    </source>
</evidence>
<dbReference type="InterPro" id="IPR008332">
    <property type="entry name" value="MethylG_MeTrfase_N"/>
</dbReference>
<gene>
    <name evidence="11" type="ORF">POL25_08015</name>
</gene>
<name>A0ABT5DT61_9BACT</name>
<keyword evidence="12" id="KW-1185">Reference proteome</keyword>
<evidence type="ECO:0000256" key="2">
    <source>
        <dbReference type="ARBA" id="ARBA00022490"/>
    </source>
</evidence>
<dbReference type="PANTHER" id="PTHR10815:SF5">
    <property type="entry name" value="METHYLATED-DNA--PROTEIN-CYSTEINE METHYLTRANSFERASE"/>
    <property type="match status" value="1"/>
</dbReference>
<dbReference type="NCBIfam" id="TIGR00589">
    <property type="entry name" value="ogt"/>
    <property type="match status" value="1"/>
</dbReference>
<comment type="similarity">
    <text evidence="8">Belongs to the MGMT family.</text>
</comment>
<dbReference type="Proteomes" id="UP001221686">
    <property type="component" value="Unassembled WGS sequence"/>
</dbReference>
<dbReference type="InterPro" id="IPR036217">
    <property type="entry name" value="MethylDNA_cys_MeTrfase_DNAb"/>
</dbReference>
<dbReference type="PANTHER" id="PTHR10815">
    <property type="entry name" value="METHYLATED-DNA--PROTEIN-CYSTEINE METHYLTRANSFERASE"/>
    <property type="match status" value="1"/>
</dbReference>
<evidence type="ECO:0000256" key="1">
    <source>
        <dbReference type="ARBA" id="ARBA00001286"/>
    </source>
</evidence>
<dbReference type="InterPro" id="IPR001497">
    <property type="entry name" value="MethylDNA_cys_MeTrfase_AS"/>
</dbReference>
<comment type="function">
    <text evidence="8">Involved in the cellular defense against the biological effects of O6-methylguanine (O6-MeG) and O4-methylthymine (O4-MeT) in DNA. Repairs the methylated nucleobase in DNA by stoichiometrically transferring the methyl group to a cysteine residue in the enzyme. This is a suicide reaction: the enzyme is irreversibly inactivated.</text>
</comment>
<evidence type="ECO:0000313" key="12">
    <source>
        <dbReference type="Proteomes" id="UP001221686"/>
    </source>
</evidence>
<keyword evidence="2 8" id="KW-0963">Cytoplasm</keyword>
<keyword evidence="5 8" id="KW-0227">DNA damage</keyword>
<feature type="domain" description="Methylated-DNA-[protein]-cysteine S-methyltransferase DNA binding" evidence="9">
    <location>
        <begin position="78"/>
        <end position="157"/>
    </location>
</feature>
<comment type="catalytic activity">
    <reaction evidence="7 8">
        <text>a 6-O-methyl-2'-deoxyguanosine in DNA + L-cysteinyl-[protein] = S-methyl-L-cysteinyl-[protein] + a 2'-deoxyguanosine in DNA</text>
        <dbReference type="Rhea" id="RHEA:24000"/>
        <dbReference type="Rhea" id="RHEA-COMP:10131"/>
        <dbReference type="Rhea" id="RHEA-COMP:10132"/>
        <dbReference type="Rhea" id="RHEA-COMP:11367"/>
        <dbReference type="Rhea" id="RHEA-COMP:11368"/>
        <dbReference type="ChEBI" id="CHEBI:29950"/>
        <dbReference type="ChEBI" id="CHEBI:82612"/>
        <dbReference type="ChEBI" id="CHEBI:85445"/>
        <dbReference type="ChEBI" id="CHEBI:85448"/>
        <dbReference type="EC" id="2.1.1.63"/>
    </reaction>
</comment>
<dbReference type="Pfam" id="PF01035">
    <property type="entry name" value="DNA_binding_1"/>
    <property type="match status" value="1"/>
</dbReference>
<comment type="miscellaneous">
    <text evidence="8">This enzyme catalyzes only one turnover and therefore is not strictly catalytic. According to one definition, an enzyme is a biocatalyst that acts repeatedly and over many reaction cycles.</text>
</comment>
<evidence type="ECO:0000256" key="3">
    <source>
        <dbReference type="ARBA" id="ARBA00022603"/>
    </source>
</evidence>
<dbReference type="Gene3D" id="1.10.10.10">
    <property type="entry name" value="Winged helix-like DNA-binding domain superfamily/Winged helix DNA-binding domain"/>
    <property type="match status" value="1"/>
</dbReference>
<feature type="domain" description="Methylguanine DNA methyltransferase ribonuclease-like" evidence="10">
    <location>
        <begin position="7"/>
        <end position="73"/>
    </location>
</feature>
<dbReference type="InterPro" id="IPR036631">
    <property type="entry name" value="MGMT_N_sf"/>
</dbReference>
<dbReference type="Pfam" id="PF02870">
    <property type="entry name" value="Methyltransf_1N"/>
    <property type="match status" value="1"/>
</dbReference>
<dbReference type="SUPFAM" id="SSF46767">
    <property type="entry name" value="Methylated DNA-protein cysteine methyltransferase, C-terminal domain"/>
    <property type="match status" value="1"/>
</dbReference>
<comment type="caution">
    <text evidence="11">The sequence shown here is derived from an EMBL/GenBank/DDBJ whole genome shotgun (WGS) entry which is preliminary data.</text>
</comment>
<dbReference type="PROSITE" id="PS00374">
    <property type="entry name" value="MGMT"/>
    <property type="match status" value="1"/>
</dbReference>
<dbReference type="Gene3D" id="3.30.160.70">
    <property type="entry name" value="Methylated DNA-protein cysteine methyltransferase domain"/>
    <property type="match status" value="1"/>
</dbReference>
<protein>
    <recommendedName>
        <fullName evidence="8">Methylated-DNA--protein-cysteine methyltransferase</fullName>
        <ecNumber evidence="8">2.1.1.63</ecNumber>
    </recommendedName>
    <alternativeName>
        <fullName evidence="8">6-O-methylguanine-DNA methyltransferase</fullName>
        <shortName evidence="8">MGMT</shortName>
    </alternativeName>
    <alternativeName>
        <fullName evidence="8">O-6-methylguanine-DNA-alkyltransferase</fullName>
    </alternativeName>
</protein>
<evidence type="ECO:0000256" key="7">
    <source>
        <dbReference type="ARBA" id="ARBA00049348"/>
    </source>
</evidence>
<evidence type="ECO:0000259" key="10">
    <source>
        <dbReference type="Pfam" id="PF02870"/>
    </source>
</evidence>
<keyword evidence="3 8" id="KW-0489">Methyltransferase</keyword>
<evidence type="ECO:0000256" key="6">
    <source>
        <dbReference type="ARBA" id="ARBA00023204"/>
    </source>
</evidence>
<evidence type="ECO:0000256" key="5">
    <source>
        <dbReference type="ARBA" id="ARBA00022763"/>
    </source>
</evidence>
<keyword evidence="4 8" id="KW-0808">Transferase</keyword>
<reference evidence="11 12" key="1">
    <citation type="submission" date="2022-11" db="EMBL/GenBank/DDBJ databases">
        <title>Minimal conservation of predation-associated metabolite biosynthetic gene clusters underscores biosynthetic potential of Myxococcota including descriptions for ten novel species: Archangium lansinium sp. nov., Myxococcus landrumus sp. nov., Nannocystis bai.</title>
        <authorList>
            <person name="Ahearne A."/>
            <person name="Stevens C."/>
            <person name="Dowd S."/>
        </authorList>
    </citation>
    <scope>NUCLEOTIDE SEQUENCE [LARGE SCALE GENOMIC DNA]</scope>
    <source>
        <strain evidence="11 12">BB15-2</strain>
    </source>
</reference>